<reference evidence="4 5" key="1">
    <citation type="submission" date="2020-11" db="EMBL/GenBank/DDBJ databases">
        <title>Kefir isolates.</title>
        <authorList>
            <person name="Marcisauskas S."/>
            <person name="Kim Y."/>
            <person name="Blasche S."/>
        </authorList>
    </citation>
    <scope>NUCLEOTIDE SEQUENCE [LARGE SCALE GENOMIC DNA]</scope>
    <source>
        <strain evidence="4 5">KR</strain>
    </source>
</reference>
<evidence type="ECO:0000256" key="1">
    <source>
        <dbReference type="ARBA" id="ARBA00038310"/>
    </source>
</evidence>
<comment type="caution">
    <text evidence="4">The sequence shown here is derived from an EMBL/GenBank/DDBJ whole genome shotgun (WGS) entry which is preliminary data.</text>
</comment>
<evidence type="ECO:0000313" key="5">
    <source>
        <dbReference type="Proteomes" id="UP000777482"/>
    </source>
</evidence>
<dbReference type="OrthoDB" id="2135488at2759"/>
<dbReference type="EMBL" id="PUHQ01000043">
    <property type="protein sequence ID" value="KAG0660519.1"/>
    <property type="molecule type" value="Genomic_DNA"/>
</dbReference>
<proteinExistence type="inferred from homology"/>
<dbReference type="InterPro" id="IPR006680">
    <property type="entry name" value="Amidohydro-rel"/>
</dbReference>
<accession>A0A9P6VZP6</accession>
<feature type="region of interest" description="Disordered" evidence="2">
    <location>
        <begin position="412"/>
        <end position="432"/>
    </location>
</feature>
<dbReference type="Proteomes" id="UP000777482">
    <property type="component" value="Unassembled WGS sequence"/>
</dbReference>
<dbReference type="Gene3D" id="3.20.20.140">
    <property type="entry name" value="Metal-dependent hydrolases"/>
    <property type="match status" value="1"/>
</dbReference>
<dbReference type="SUPFAM" id="SSF51556">
    <property type="entry name" value="Metallo-dependent hydrolases"/>
    <property type="match status" value="1"/>
</dbReference>
<gene>
    <name evidence="4" type="ORF">C6P46_004544</name>
</gene>
<evidence type="ECO:0000256" key="2">
    <source>
        <dbReference type="SAM" id="MobiDB-lite"/>
    </source>
</evidence>
<evidence type="ECO:0000259" key="3">
    <source>
        <dbReference type="Pfam" id="PF04909"/>
    </source>
</evidence>
<feature type="domain" description="Amidohydrolase-related" evidence="3">
    <location>
        <begin position="47"/>
        <end position="414"/>
    </location>
</feature>
<dbReference type="PANTHER" id="PTHR43569:SF2">
    <property type="entry name" value="AMIDOHYDROLASE-RELATED DOMAIN-CONTAINING PROTEIN"/>
    <property type="match status" value="1"/>
</dbReference>
<evidence type="ECO:0000313" key="4">
    <source>
        <dbReference type="EMBL" id="KAG0660519.1"/>
    </source>
</evidence>
<dbReference type="InterPro" id="IPR032466">
    <property type="entry name" value="Metal_Hydrolase"/>
</dbReference>
<dbReference type="PANTHER" id="PTHR43569">
    <property type="entry name" value="AMIDOHYDROLASE"/>
    <property type="match status" value="1"/>
</dbReference>
<dbReference type="GO" id="GO:0016787">
    <property type="term" value="F:hydrolase activity"/>
    <property type="evidence" value="ECO:0007669"/>
    <property type="project" value="InterPro"/>
</dbReference>
<dbReference type="AlphaFoldDB" id="A0A9P6VZP6"/>
<dbReference type="Pfam" id="PF04909">
    <property type="entry name" value="Amidohydro_2"/>
    <property type="match status" value="1"/>
</dbReference>
<organism evidence="4 5">
    <name type="scientific">Rhodotorula mucilaginosa</name>
    <name type="common">Yeast</name>
    <name type="synonym">Rhodotorula rubra</name>
    <dbReference type="NCBI Taxonomy" id="5537"/>
    <lineage>
        <taxon>Eukaryota</taxon>
        <taxon>Fungi</taxon>
        <taxon>Dikarya</taxon>
        <taxon>Basidiomycota</taxon>
        <taxon>Pucciniomycotina</taxon>
        <taxon>Microbotryomycetes</taxon>
        <taxon>Sporidiobolales</taxon>
        <taxon>Sporidiobolaceae</taxon>
        <taxon>Rhodotorula</taxon>
    </lineage>
</organism>
<name>A0A9P6VZP6_RHOMI</name>
<sequence>MSTPEIPAMRAGKRAPPKLDLRAFQSPAPHANSNNGQTRRAYPLGLIDAHIHLWTSKQLEDGDMQWQRECGDGDDLKQLSGPHDLEAYARITKDAMPLFTEGKSQHTGVIYVQAEARRDDDDVDGSKGGWEAAINEAPVLHGAAALERYIPRVLECPSLVALTAKLGYAPIKSFRYLLQDSPTGFFRTDRFIEGFRYLGERGYAFDLTLDVTHEHTGRTKILDDAVEAIGRVHRDQAPEKQTRFIFDHFAKPPLTADLSHPPPPHYTAYLEGLYQLALLPHAYLKLSALLDSTDKATARAAFDEFTSGEYKKRRRDGAYERLKARILSVLEPAIEAFGDERILVGSDWPMFRATLLPSSVTSPSTEYCPAADASDEAAAWAFEMQLYLDCLVQLGLDGAAIDRIFQDNARKAYSLPPHPRPSSPEKASAVGS</sequence>
<keyword evidence="5" id="KW-1185">Reference proteome</keyword>
<protein>
    <recommendedName>
        <fullName evidence="3">Amidohydrolase-related domain-containing protein</fullName>
    </recommendedName>
</protein>
<comment type="similarity">
    <text evidence="1">Belongs to the metallo-dependent hydrolases superfamily.</text>
</comment>
<dbReference type="InterPro" id="IPR052350">
    <property type="entry name" value="Metallo-dep_Lactonases"/>
</dbReference>